<reference evidence="2" key="1">
    <citation type="submission" date="2023-07" db="EMBL/GenBank/DDBJ databases">
        <authorList>
            <consortium name="AG Swart"/>
            <person name="Singh M."/>
            <person name="Singh A."/>
            <person name="Seah K."/>
            <person name="Emmerich C."/>
        </authorList>
    </citation>
    <scope>NUCLEOTIDE SEQUENCE</scope>
    <source>
        <strain evidence="2">DP1</strain>
    </source>
</reference>
<feature type="region of interest" description="Disordered" evidence="1">
    <location>
        <begin position="373"/>
        <end position="392"/>
    </location>
</feature>
<organism evidence="2 3">
    <name type="scientific">Euplotes crassus</name>
    <dbReference type="NCBI Taxonomy" id="5936"/>
    <lineage>
        <taxon>Eukaryota</taxon>
        <taxon>Sar</taxon>
        <taxon>Alveolata</taxon>
        <taxon>Ciliophora</taxon>
        <taxon>Intramacronucleata</taxon>
        <taxon>Spirotrichea</taxon>
        <taxon>Hypotrichia</taxon>
        <taxon>Euplotida</taxon>
        <taxon>Euplotidae</taxon>
        <taxon>Moneuplotes</taxon>
    </lineage>
</organism>
<keyword evidence="3" id="KW-1185">Reference proteome</keyword>
<dbReference type="EMBL" id="CAMPGE010005865">
    <property type="protein sequence ID" value="CAI2364708.1"/>
    <property type="molecule type" value="Genomic_DNA"/>
</dbReference>
<comment type="caution">
    <text evidence="2">The sequence shown here is derived from an EMBL/GenBank/DDBJ whole genome shotgun (WGS) entry which is preliminary data.</text>
</comment>
<gene>
    <name evidence="2" type="ORF">ECRASSUSDP1_LOCUS6054</name>
</gene>
<dbReference type="Proteomes" id="UP001295684">
    <property type="component" value="Unassembled WGS sequence"/>
</dbReference>
<proteinExistence type="predicted"/>
<protein>
    <submittedName>
        <fullName evidence="2">Uncharacterized protein</fullName>
    </submittedName>
</protein>
<name>A0AAD1X6A2_EUPCR</name>
<evidence type="ECO:0000313" key="3">
    <source>
        <dbReference type="Proteomes" id="UP001295684"/>
    </source>
</evidence>
<sequence>MNNPIAYSKTSYLTQIKKEVNQEVPFQTTKKNKKPPKVIGKKKQCKKNCSDAQRSLISPRVIQIPCDKGFKARERSWNEGKSIEEEESTSSLIGLKEYKTTSALEVRKSGFRVQSPAYKNKLAQNKARNSMLSCFTNKANKLIKNIKQERMNSEFGNRTMRNSISSFKFKNFLSPKNTESPSSRNDGFEAFSNPFEMCSPKNFTRIKLNHPDTTKRRTRKERKTDLISNTKTSDPCVKKDMEKSLTKNIESITVYRGPVSKGYAINSSTRFSARNLLRKTNSTASLKSNIAKYYNEPKRIELSQNFSFGIPKNPASTTDHHSKTIFGKESLEASFDLPPQRVRNSHQSAVNSPFSSSTCSSVIRSKVLDRTTVTTSSTVPGGPYKKESQSKLALSNLVKGSGRGLKKEQKNLKMKSTSKMTIGAKSKSKRKQTALLVMVL</sequence>
<accession>A0AAD1X6A2</accession>
<dbReference type="AlphaFoldDB" id="A0AAD1X6A2"/>
<feature type="compositionally biased region" description="Low complexity" evidence="1">
    <location>
        <begin position="373"/>
        <end position="383"/>
    </location>
</feature>
<evidence type="ECO:0000256" key="1">
    <source>
        <dbReference type="SAM" id="MobiDB-lite"/>
    </source>
</evidence>
<evidence type="ECO:0000313" key="2">
    <source>
        <dbReference type="EMBL" id="CAI2364708.1"/>
    </source>
</evidence>